<evidence type="ECO:0000313" key="8">
    <source>
        <dbReference type="Proteomes" id="UP001199296"/>
    </source>
</evidence>
<feature type="transmembrane region" description="Helical" evidence="5">
    <location>
        <begin position="10"/>
        <end position="27"/>
    </location>
</feature>
<keyword evidence="3 5" id="KW-1133">Transmembrane helix</keyword>
<comment type="subcellular location">
    <subcellularLocation>
        <location evidence="1">Membrane</location>
        <topology evidence="1">Multi-pass membrane protein</topology>
    </subcellularLocation>
</comment>
<dbReference type="PANTHER" id="PTHR37422">
    <property type="entry name" value="TEICHURONIC ACID BIOSYNTHESIS PROTEIN TUAE"/>
    <property type="match status" value="1"/>
</dbReference>
<feature type="transmembrane region" description="Helical" evidence="5">
    <location>
        <begin position="324"/>
        <end position="347"/>
    </location>
</feature>
<dbReference type="Pfam" id="PF04932">
    <property type="entry name" value="Wzy_C"/>
    <property type="match status" value="1"/>
</dbReference>
<dbReference type="AlphaFoldDB" id="A0AAW4X1H5"/>
<evidence type="ECO:0000313" key="7">
    <source>
        <dbReference type="EMBL" id="MCC3145665.1"/>
    </source>
</evidence>
<dbReference type="InterPro" id="IPR051533">
    <property type="entry name" value="WaaL-like"/>
</dbReference>
<organism evidence="7 8">
    <name type="scientific">Halanaerobium polyolivorans</name>
    <dbReference type="NCBI Taxonomy" id="2886943"/>
    <lineage>
        <taxon>Bacteria</taxon>
        <taxon>Bacillati</taxon>
        <taxon>Bacillota</taxon>
        <taxon>Clostridia</taxon>
        <taxon>Halanaerobiales</taxon>
        <taxon>Halanaerobiaceae</taxon>
        <taxon>Halanaerobium</taxon>
    </lineage>
</organism>
<evidence type="ECO:0000256" key="3">
    <source>
        <dbReference type="ARBA" id="ARBA00022989"/>
    </source>
</evidence>
<proteinExistence type="predicted"/>
<evidence type="ECO:0000256" key="5">
    <source>
        <dbReference type="SAM" id="Phobius"/>
    </source>
</evidence>
<evidence type="ECO:0000256" key="2">
    <source>
        <dbReference type="ARBA" id="ARBA00022692"/>
    </source>
</evidence>
<keyword evidence="4 5" id="KW-0472">Membrane</keyword>
<protein>
    <submittedName>
        <fullName evidence="7">O-antigen ligase family protein</fullName>
    </submittedName>
</protein>
<feature type="transmembrane region" description="Helical" evidence="5">
    <location>
        <begin position="367"/>
        <end position="391"/>
    </location>
</feature>
<feature type="transmembrane region" description="Helical" evidence="5">
    <location>
        <begin position="101"/>
        <end position="118"/>
    </location>
</feature>
<dbReference type="GO" id="GO:0016020">
    <property type="term" value="C:membrane"/>
    <property type="evidence" value="ECO:0007669"/>
    <property type="project" value="UniProtKB-SubCell"/>
</dbReference>
<feature type="transmembrane region" description="Helical" evidence="5">
    <location>
        <begin position="193"/>
        <end position="223"/>
    </location>
</feature>
<reference evidence="7 8" key="1">
    <citation type="submission" date="2021-10" db="EMBL/GenBank/DDBJ databases">
        <authorList>
            <person name="Grouzdev D.S."/>
            <person name="Pantiukh K.S."/>
            <person name="Krutkina M.S."/>
        </authorList>
    </citation>
    <scope>NUCLEOTIDE SEQUENCE [LARGE SCALE GENOMIC DNA]</scope>
    <source>
        <strain evidence="7 8">Z-7514</strain>
    </source>
</reference>
<comment type="caution">
    <text evidence="7">The sequence shown here is derived from an EMBL/GenBank/DDBJ whole genome shotgun (WGS) entry which is preliminary data.</text>
</comment>
<feature type="transmembrane region" description="Helical" evidence="5">
    <location>
        <begin position="229"/>
        <end position="245"/>
    </location>
</feature>
<dbReference type="RefSeq" id="WP_229346365.1">
    <property type="nucleotide sequence ID" value="NZ_JAJFAT010000014.1"/>
</dbReference>
<feature type="transmembrane region" description="Helical" evidence="5">
    <location>
        <begin position="130"/>
        <end position="149"/>
    </location>
</feature>
<gene>
    <name evidence="7" type="ORF">LJ207_10050</name>
</gene>
<evidence type="ECO:0000259" key="6">
    <source>
        <dbReference type="Pfam" id="PF04932"/>
    </source>
</evidence>
<keyword evidence="8" id="KW-1185">Reference proteome</keyword>
<sequence length="408" mass="47635">MKYNIFYNKMLFYLLVITVFFSWFDGINYDGHTISKITGFFLGIFWLFNKTGQVILKKKYKMKINHIYQKRFFVLFMLFIFYVFSNIIFHQNFNLRDLNSLISLIFMLLFVIMFIDIVDSKYKLKIIINTIIYSSVTASIILIISFIFTRERSIGLLSDNDPNYAAMRLLPVIILYLKNILLKSEKLKVKKLVIATLILFGLILTGSISAYITFGFIITLLLFERKTKTIIIISFLIFIIVFALFNPSINRRVVGGLEELIHGETEYRSIASIRDRFELNKTSMEIWLDNNLLLGVGFGQYRDTIGHYNEDLDGKVAHNTYFEILVELGLIGLFIYLILILNLFLISSHFPFKNVSIDFKYSILSCIIMLLSLSSNGFPKILIILFSASYIKDYFLRLNIKNNVIYEL</sequence>
<name>A0AAW4X1H5_9FIRM</name>
<evidence type="ECO:0000256" key="1">
    <source>
        <dbReference type="ARBA" id="ARBA00004141"/>
    </source>
</evidence>
<dbReference type="Proteomes" id="UP001199296">
    <property type="component" value="Unassembled WGS sequence"/>
</dbReference>
<feature type="domain" description="O-antigen ligase-related" evidence="6">
    <location>
        <begin position="195"/>
        <end position="337"/>
    </location>
</feature>
<accession>A0AAW4X1H5</accession>
<keyword evidence="2 5" id="KW-0812">Transmembrane</keyword>
<feature type="transmembrane region" description="Helical" evidence="5">
    <location>
        <begin position="33"/>
        <end position="51"/>
    </location>
</feature>
<evidence type="ECO:0000256" key="4">
    <source>
        <dbReference type="ARBA" id="ARBA00023136"/>
    </source>
</evidence>
<dbReference type="InterPro" id="IPR007016">
    <property type="entry name" value="O-antigen_ligase-rel_domated"/>
</dbReference>
<feature type="transmembrane region" description="Helical" evidence="5">
    <location>
        <begin position="164"/>
        <end position="181"/>
    </location>
</feature>
<feature type="transmembrane region" description="Helical" evidence="5">
    <location>
        <begin position="72"/>
        <end position="89"/>
    </location>
</feature>
<keyword evidence="7" id="KW-0436">Ligase</keyword>
<dbReference type="EMBL" id="JAJFAT010000014">
    <property type="protein sequence ID" value="MCC3145665.1"/>
    <property type="molecule type" value="Genomic_DNA"/>
</dbReference>
<dbReference type="PANTHER" id="PTHR37422:SF13">
    <property type="entry name" value="LIPOPOLYSACCHARIDE BIOSYNTHESIS PROTEIN PA4999-RELATED"/>
    <property type="match status" value="1"/>
</dbReference>
<dbReference type="GO" id="GO:0016874">
    <property type="term" value="F:ligase activity"/>
    <property type="evidence" value="ECO:0007669"/>
    <property type="project" value="UniProtKB-KW"/>
</dbReference>